<dbReference type="InterPro" id="IPR018669">
    <property type="entry name" value="Toxin_HigB"/>
</dbReference>
<evidence type="ECO:0000313" key="1">
    <source>
        <dbReference type="EMBL" id="VAW64207.1"/>
    </source>
</evidence>
<name>A0A3B0XM14_9ZZZZ</name>
<dbReference type="EMBL" id="UOFG01000225">
    <property type="protein sequence ID" value="VAW64207.1"/>
    <property type="molecule type" value="Genomic_DNA"/>
</dbReference>
<dbReference type="GO" id="GO:0004519">
    <property type="term" value="F:endonuclease activity"/>
    <property type="evidence" value="ECO:0007669"/>
    <property type="project" value="InterPro"/>
</dbReference>
<organism evidence="1">
    <name type="scientific">hydrothermal vent metagenome</name>
    <dbReference type="NCBI Taxonomy" id="652676"/>
    <lineage>
        <taxon>unclassified sequences</taxon>
        <taxon>metagenomes</taxon>
        <taxon>ecological metagenomes</taxon>
    </lineage>
</organism>
<dbReference type="Pfam" id="PF09907">
    <property type="entry name" value="HigB_toxin"/>
    <property type="match status" value="1"/>
</dbReference>
<dbReference type="AlphaFoldDB" id="A0A3B0XM14"/>
<protein>
    <submittedName>
        <fullName evidence="1">Putative membrane protein</fullName>
    </submittedName>
</protein>
<accession>A0A3B0XM14</accession>
<sequence>MRIVSLSTLKAFEGDSPKYIDAKEPALAWYRHVLNADWGAPADVKQDLRNASILKDDRVVL</sequence>
<gene>
    <name evidence="1" type="ORF">MNBD_GAMMA11-2877</name>
</gene>
<proteinExistence type="predicted"/>
<dbReference type="GO" id="GO:0003723">
    <property type="term" value="F:RNA binding"/>
    <property type="evidence" value="ECO:0007669"/>
    <property type="project" value="InterPro"/>
</dbReference>
<reference evidence="1" key="1">
    <citation type="submission" date="2018-06" db="EMBL/GenBank/DDBJ databases">
        <authorList>
            <person name="Zhirakovskaya E."/>
        </authorList>
    </citation>
    <scope>NUCLEOTIDE SEQUENCE</scope>
</reference>
<dbReference type="GO" id="GO:0110001">
    <property type="term" value="C:toxin-antitoxin complex"/>
    <property type="evidence" value="ECO:0007669"/>
    <property type="project" value="InterPro"/>
</dbReference>